<name>A0ABP7TH15_9SPHN</name>
<keyword evidence="3" id="KW-1185">Reference proteome</keyword>
<feature type="transmembrane region" description="Helical" evidence="1">
    <location>
        <begin position="68"/>
        <end position="94"/>
    </location>
</feature>
<feature type="transmembrane region" description="Helical" evidence="1">
    <location>
        <begin position="127"/>
        <end position="145"/>
    </location>
</feature>
<comment type="caution">
    <text evidence="2">The sequence shown here is derived from an EMBL/GenBank/DDBJ whole genome shotgun (WGS) entry which is preliminary data.</text>
</comment>
<proteinExistence type="predicted"/>
<keyword evidence="1" id="KW-0472">Membrane</keyword>
<accession>A0ABP7TH15</accession>
<feature type="transmembrane region" description="Helical" evidence="1">
    <location>
        <begin position="100"/>
        <end position="120"/>
    </location>
</feature>
<dbReference type="Proteomes" id="UP001424459">
    <property type="component" value="Unassembled WGS sequence"/>
</dbReference>
<protein>
    <recommendedName>
        <fullName evidence="4">DUF308 domain-containing protein</fullName>
    </recommendedName>
</protein>
<evidence type="ECO:0000256" key="1">
    <source>
        <dbReference type="SAM" id="Phobius"/>
    </source>
</evidence>
<dbReference type="RefSeq" id="WP_344694955.1">
    <property type="nucleotide sequence ID" value="NZ_BAABBR010000001.1"/>
</dbReference>
<reference evidence="3" key="1">
    <citation type="journal article" date="2019" name="Int. J. Syst. Evol. Microbiol.">
        <title>The Global Catalogue of Microorganisms (GCM) 10K type strain sequencing project: providing services to taxonomists for standard genome sequencing and annotation.</title>
        <authorList>
            <consortium name="The Broad Institute Genomics Platform"/>
            <consortium name="The Broad Institute Genome Sequencing Center for Infectious Disease"/>
            <person name="Wu L."/>
            <person name="Ma J."/>
        </authorList>
    </citation>
    <scope>NUCLEOTIDE SEQUENCE [LARGE SCALE GENOMIC DNA]</scope>
    <source>
        <strain evidence="3">JCM 17564</strain>
    </source>
</reference>
<organism evidence="2 3">
    <name type="scientific">Sphingomonas rosea</name>
    <dbReference type="NCBI Taxonomy" id="335605"/>
    <lineage>
        <taxon>Bacteria</taxon>
        <taxon>Pseudomonadati</taxon>
        <taxon>Pseudomonadota</taxon>
        <taxon>Alphaproteobacteria</taxon>
        <taxon>Sphingomonadales</taxon>
        <taxon>Sphingomonadaceae</taxon>
        <taxon>Sphingomonas</taxon>
    </lineage>
</organism>
<evidence type="ECO:0008006" key="4">
    <source>
        <dbReference type="Google" id="ProtNLM"/>
    </source>
</evidence>
<keyword evidence="1" id="KW-0812">Transmembrane</keyword>
<feature type="transmembrane region" description="Helical" evidence="1">
    <location>
        <begin position="18"/>
        <end position="37"/>
    </location>
</feature>
<feature type="transmembrane region" description="Helical" evidence="1">
    <location>
        <begin position="151"/>
        <end position="168"/>
    </location>
</feature>
<feature type="transmembrane region" description="Helical" evidence="1">
    <location>
        <begin position="43"/>
        <end position="61"/>
    </location>
</feature>
<sequence length="174" mass="18537">MTDFASRPPRFALHPLRLLGWGALALLLALPAILRFPWSGGDFVIMGVMLASVGLGIEFLSRRSGNGLVLLGSILGVLTTFLTVWVNLAVGMIASEDNPYNQLFLLPIAIFIGGCFVTRLRASQMTGILLLAGAAQFFLGLGGLGTDQRGAIFSMGFALFWLFGAALFRAGSSR</sequence>
<keyword evidence="1" id="KW-1133">Transmembrane helix</keyword>
<evidence type="ECO:0000313" key="2">
    <source>
        <dbReference type="EMBL" id="GAA4025934.1"/>
    </source>
</evidence>
<dbReference type="EMBL" id="BAABBR010000001">
    <property type="protein sequence ID" value="GAA4025934.1"/>
    <property type="molecule type" value="Genomic_DNA"/>
</dbReference>
<gene>
    <name evidence="2" type="ORF">GCM10022281_00620</name>
</gene>
<evidence type="ECO:0000313" key="3">
    <source>
        <dbReference type="Proteomes" id="UP001424459"/>
    </source>
</evidence>